<feature type="region of interest" description="Disordered" evidence="1">
    <location>
        <begin position="24"/>
        <end position="58"/>
    </location>
</feature>
<feature type="compositionally biased region" description="Low complexity" evidence="1">
    <location>
        <begin position="34"/>
        <end position="57"/>
    </location>
</feature>
<organism evidence="5 6">
    <name type="scientific">Ruminococcus champanellensis (strain DSM 18848 / JCM 17042 / KCTC 15320 / 18P13)</name>
    <dbReference type="NCBI Taxonomy" id="213810"/>
    <lineage>
        <taxon>Bacteria</taxon>
        <taxon>Bacillati</taxon>
        <taxon>Bacillota</taxon>
        <taxon>Clostridia</taxon>
        <taxon>Eubacteriales</taxon>
        <taxon>Oscillospiraceae</taxon>
        <taxon>Ruminococcus</taxon>
    </lineage>
</organism>
<dbReference type="PROSITE" id="PS51257">
    <property type="entry name" value="PROKAR_LIPOPROTEIN"/>
    <property type="match status" value="1"/>
</dbReference>
<feature type="signal peptide" evidence="2">
    <location>
        <begin position="1"/>
        <end position="18"/>
    </location>
</feature>
<sequence length="365" mass="39855">MKIRRIAAILLACTLLTAAGCGNKQEESSGMASTPATTAGTQQTAAETEPAEPATEAVSAVHNPLTGETGYNQDAVGKRPIAVMVNNVKPSLPQYGIAAADIIYEIPVEGGITRLMAVYADYTNLPDICSVRSCRYYYPILAYGMDAIYCHWGCDQTIAKDTLERLGIDRMDGGGIANKVIFFRDPDRVGKYNTEHTGYLKGDAVPDAIDQFGFRTDTTAEDAFRFLDPEKPEKPDGESCETVNAAFSDQYFSTFTYDASSETYLKQHSGKPHMDQKADKQLAFTNVILLQTDIHTRPDGYLMDVALKGGTGYYISLGEAQEIKWTKDAEDQPIRLFDQSGKELSVNAGKSYIGLIGTNRPITIS</sequence>
<dbReference type="SUPFAM" id="SSF159774">
    <property type="entry name" value="YerB-like"/>
    <property type="match status" value="1"/>
</dbReference>
<dbReference type="InterPro" id="IPR023158">
    <property type="entry name" value="YerB-like_sf"/>
</dbReference>
<dbReference type="Pfam" id="PF11258">
    <property type="entry name" value="DUF3048"/>
    <property type="match status" value="1"/>
</dbReference>
<dbReference type="KEGG" id="rch:RUM_12830"/>
<evidence type="ECO:0000259" key="4">
    <source>
        <dbReference type="Pfam" id="PF17479"/>
    </source>
</evidence>
<dbReference type="PATRIC" id="fig|213810.4.peg.1179"/>
<reference evidence="5" key="1">
    <citation type="submission" date="2010-03" db="EMBL/GenBank/DDBJ databases">
        <title>The genome sequence of Ruminococcus sp. 18P13.</title>
        <authorList>
            <consortium name="metaHIT consortium -- http://www.metahit.eu/"/>
            <person name="Pajon A."/>
            <person name="Turner K."/>
            <person name="Parkhill J."/>
            <person name="Bernalier A."/>
        </authorList>
    </citation>
    <scope>NUCLEOTIDE SEQUENCE [LARGE SCALE GENOMIC DNA]</scope>
    <source>
        <strain evidence="5">Type strain: 18P13</strain>
    </source>
</reference>
<dbReference type="HOGENOM" id="CLU_045984_2_0_9"/>
<dbReference type="RefSeq" id="WP_015558320.1">
    <property type="nucleotide sequence ID" value="NC_021039.1"/>
</dbReference>
<dbReference type="AlphaFoldDB" id="D4LCR8"/>
<feature type="domain" description="DUF3048" evidence="4">
    <location>
        <begin position="245"/>
        <end position="353"/>
    </location>
</feature>
<reference evidence="5" key="2">
    <citation type="submission" date="2010-03" db="EMBL/GenBank/DDBJ databases">
        <authorList>
            <person name="Pajon A."/>
        </authorList>
    </citation>
    <scope>NUCLEOTIDE SEQUENCE</scope>
    <source>
        <strain evidence="5">Type strain: 18P13</strain>
    </source>
</reference>
<keyword evidence="6" id="KW-1185">Reference proteome</keyword>
<evidence type="ECO:0000313" key="5">
    <source>
        <dbReference type="EMBL" id="CBL17413.1"/>
    </source>
</evidence>
<evidence type="ECO:0008006" key="7">
    <source>
        <dbReference type="Google" id="ProtNLM"/>
    </source>
</evidence>
<dbReference type="STRING" id="213810.RUM_12830"/>
<feature type="domain" description="DUF3048" evidence="3">
    <location>
        <begin position="65"/>
        <end position="214"/>
    </location>
</feature>
<dbReference type="BioCyc" id="RCHA213810:RUM_RS06220-MONOMER"/>
<evidence type="ECO:0000256" key="1">
    <source>
        <dbReference type="SAM" id="MobiDB-lite"/>
    </source>
</evidence>
<dbReference type="OrthoDB" id="9779102at2"/>
<evidence type="ECO:0000256" key="2">
    <source>
        <dbReference type="SAM" id="SignalP"/>
    </source>
</evidence>
<dbReference type="GeneID" id="83156020"/>
<accession>D4LCR8</accession>
<keyword evidence="2" id="KW-0732">Signal</keyword>
<dbReference type="InterPro" id="IPR035328">
    <property type="entry name" value="DUF3048_C"/>
</dbReference>
<name>D4LCR8_RUMC1</name>
<proteinExistence type="predicted"/>
<protein>
    <recommendedName>
        <fullName evidence="7">Lipoprotein YerB</fullName>
    </recommendedName>
</protein>
<feature type="chain" id="PRO_5038389551" description="Lipoprotein YerB" evidence="2">
    <location>
        <begin position="19"/>
        <end position="365"/>
    </location>
</feature>
<dbReference type="Gene3D" id="3.50.90.10">
    <property type="entry name" value="YerB-like"/>
    <property type="match status" value="1"/>
</dbReference>
<dbReference type="EMBL" id="FP929052">
    <property type="protein sequence ID" value="CBL17413.1"/>
    <property type="molecule type" value="Genomic_DNA"/>
</dbReference>
<dbReference type="Pfam" id="PF17479">
    <property type="entry name" value="DUF3048_C"/>
    <property type="match status" value="1"/>
</dbReference>
<dbReference type="Proteomes" id="UP000007054">
    <property type="component" value="Chromosome"/>
</dbReference>
<evidence type="ECO:0000259" key="3">
    <source>
        <dbReference type="Pfam" id="PF11258"/>
    </source>
</evidence>
<gene>
    <name evidence="5" type="ordered locus">RUM_12830</name>
</gene>
<evidence type="ECO:0000313" key="6">
    <source>
        <dbReference type="Proteomes" id="UP000007054"/>
    </source>
</evidence>
<dbReference type="InterPro" id="IPR021416">
    <property type="entry name" value="DUF3048_N"/>
</dbReference>